<reference evidence="1" key="1">
    <citation type="submission" date="2014-09" db="EMBL/GenBank/DDBJ databases">
        <authorList>
            <person name="Magalhaes I.L.F."/>
            <person name="Oliveira U."/>
            <person name="Santos F.R."/>
            <person name="Vidigal T.H.D.A."/>
            <person name="Brescovit A.D."/>
            <person name="Santos A.J."/>
        </authorList>
    </citation>
    <scope>NUCLEOTIDE SEQUENCE</scope>
    <source>
        <tissue evidence="1">Shoot tissue taken approximately 20 cm above the soil surface</tissue>
    </source>
</reference>
<evidence type="ECO:0000313" key="1">
    <source>
        <dbReference type="EMBL" id="JAD94915.1"/>
    </source>
</evidence>
<protein>
    <submittedName>
        <fullName evidence="1">Uncharacterized protein</fullName>
    </submittedName>
</protein>
<organism evidence="1">
    <name type="scientific">Arundo donax</name>
    <name type="common">Giant reed</name>
    <name type="synonym">Donax arundinaceus</name>
    <dbReference type="NCBI Taxonomy" id="35708"/>
    <lineage>
        <taxon>Eukaryota</taxon>
        <taxon>Viridiplantae</taxon>
        <taxon>Streptophyta</taxon>
        <taxon>Embryophyta</taxon>
        <taxon>Tracheophyta</taxon>
        <taxon>Spermatophyta</taxon>
        <taxon>Magnoliopsida</taxon>
        <taxon>Liliopsida</taxon>
        <taxon>Poales</taxon>
        <taxon>Poaceae</taxon>
        <taxon>PACMAD clade</taxon>
        <taxon>Arundinoideae</taxon>
        <taxon>Arundineae</taxon>
        <taxon>Arundo</taxon>
    </lineage>
</organism>
<name>A0A0A9EAH2_ARUDO</name>
<reference evidence="1" key="2">
    <citation type="journal article" date="2015" name="Data Brief">
        <title>Shoot transcriptome of the giant reed, Arundo donax.</title>
        <authorList>
            <person name="Barrero R.A."/>
            <person name="Guerrero F.D."/>
            <person name="Moolhuijzen P."/>
            <person name="Goolsby J.A."/>
            <person name="Tidwell J."/>
            <person name="Bellgard S.E."/>
            <person name="Bellgard M.I."/>
        </authorList>
    </citation>
    <scope>NUCLEOTIDE SEQUENCE</scope>
    <source>
        <tissue evidence="1">Shoot tissue taken approximately 20 cm above the soil surface</tissue>
    </source>
</reference>
<accession>A0A0A9EAH2</accession>
<proteinExistence type="predicted"/>
<sequence>MVRLSVASDDTMFRSPRRCTRRIIRRSSEGSSEHFSREHQFQLCSPDYLTSVEIMLEYFYSFKVEFSRAEDFVPTGLSDSPPDNASEYWIL</sequence>
<dbReference type="EMBL" id="GBRH01202980">
    <property type="protein sequence ID" value="JAD94915.1"/>
    <property type="molecule type" value="Transcribed_RNA"/>
</dbReference>
<dbReference type="AlphaFoldDB" id="A0A0A9EAH2"/>